<evidence type="ECO:0000256" key="6">
    <source>
        <dbReference type="PIRSR" id="PIRSR601765-1"/>
    </source>
</evidence>
<dbReference type="AlphaFoldDB" id="B1ZTC8"/>
<dbReference type="GO" id="GO:0015976">
    <property type="term" value="P:carbon utilization"/>
    <property type="evidence" value="ECO:0007669"/>
    <property type="project" value="InterPro"/>
</dbReference>
<dbReference type="SMART" id="SM00947">
    <property type="entry name" value="Pro_CA"/>
    <property type="match status" value="1"/>
</dbReference>
<accession>B1ZTC8</accession>
<dbReference type="InterPro" id="IPR036874">
    <property type="entry name" value="Carbonic_anhydrase_sf"/>
</dbReference>
<dbReference type="CDD" id="cd03378">
    <property type="entry name" value="beta_CA_cladeC"/>
    <property type="match status" value="1"/>
</dbReference>
<dbReference type="Pfam" id="PF00484">
    <property type="entry name" value="Pro_CA"/>
    <property type="match status" value="1"/>
</dbReference>
<keyword evidence="9" id="KW-1185">Reference proteome</keyword>
<dbReference type="GO" id="GO:0008270">
    <property type="term" value="F:zinc ion binding"/>
    <property type="evidence" value="ECO:0007669"/>
    <property type="project" value="UniProtKB-UniRule"/>
</dbReference>
<reference evidence="8 9" key="1">
    <citation type="journal article" date="2011" name="J. Bacteriol.">
        <title>Genome sequence of the verrucomicrobium Opitutus terrae PB90-1, an abundant inhabitant of rice paddy soil ecosystems.</title>
        <authorList>
            <person name="van Passel M.W."/>
            <person name="Kant R."/>
            <person name="Palva A."/>
            <person name="Copeland A."/>
            <person name="Lucas S."/>
            <person name="Lapidus A."/>
            <person name="Glavina del Rio T."/>
            <person name="Pitluck S."/>
            <person name="Goltsman E."/>
            <person name="Clum A."/>
            <person name="Sun H."/>
            <person name="Schmutz J."/>
            <person name="Larimer F.W."/>
            <person name="Land M.L."/>
            <person name="Hauser L."/>
            <person name="Kyrpides N."/>
            <person name="Mikhailova N."/>
            <person name="Richardson P.P."/>
            <person name="Janssen P.H."/>
            <person name="de Vos W.M."/>
            <person name="Smidt H."/>
        </authorList>
    </citation>
    <scope>NUCLEOTIDE SEQUENCE [LARGE SCALE GENOMIC DNA]</scope>
    <source>
        <strain evidence="9">DSM 11246 / JCM 15787 / PB90-1</strain>
    </source>
</reference>
<feature type="binding site" evidence="6">
    <location>
        <position position="102"/>
    </location>
    <ligand>
        <name>Zn(2+)</name>
        <dbReference type="ChEBI" id="CHEBI:29105"/>
    </ligand>
</feature>
<dbReference type="InterPro" id="IPR001765">
    <property type="entry name" value="Carbonic_anhydrase"/>
</dbReference>
<gene>
    <name evidence="8" type="ordered locus">Oter_3303</name>
</gene>
<dbReference type="EC" id="4.2.1.1" evidence="2 7"/>
<evidence type="ECO:0000256" key="4">
    <source>
        <dbReference type="ARBA" id="ARBA00023239"/>
    </source>
</evidence>
<comment type="catalytic activity">
    <reaction evidence="5 7">
        <text>hydrogencarbonate + H(+) = CO2 + H2O</text>
        <dbReference type="Rhea" id="RHEA:10748"/>
        <dbReference type="ChEBI" id="CHEBI:15377"/>
        <dbReference type="ChEBI" id="CHEBI:15378"/>
        <dbReference type="ChEBI" id="CHEBI:16526"/>
        <dbReference type="ChEBI" id="CHEBI:17544"/>
        <dbReference type="EC" id="4.2.1.1"/>
    </reaction>
</comment>
<dbReference type="PROSITE" id="PS00705">
    <property type="entry name" value="PROK_CO2_ANHYDRASE_2"/>
    <property type="match status" value="1"/>
</dbReference>
<dbReference type="SUPFAM" id="SSF53056">
    <property type="entry name" value="beta-carbonic anhydrase, cab"/>
    <property type="match status" value="1"/>
</dbReference>
<dbReference type="InterPro" id="IPR015892">
    <property type="entry name" value="Carbonic_anhydrase_CS"/>
</dbReference>
<proteinExistence type="inferred from homology"/>
<evidence type="ECO:0000256" key="5">
    <source>
        <dbReference type="ARBA" id="ARBA00048348"/>
    </source>
</evidence>
<evidence type="ECO:0000313" key="8">
    <source>
        <dbReference type="EMBL" id="ACB76582.1"/>
    </source>
</evidence>
<dbReference type="GO" id="GO:0004089">
    <property type="term" value="F:carbonate dehydratase activity"/>
    <property type="evidence" value="ECO:0007669"/>
    <property type="project" value="UniProtKB-UniRule"/>
</dbReference>
<keyword evidence="4 7" id="KW-0456">Lyase</keyword>
<evidence type="ECO:0000256" key="2">
    <source>
        <dbReference type="ARBA" id="ARBA00012925"/>
    </source>
</evidence>
<evidence type="ECO:0000256" key="1">
    <source>
        <dbReference type="ARBA" id="ARBA00006217"/>
    </source>
</evidence>
<dbReference type="HOGENOM" id="CLU_053879_4_2_0"/>
<feature type="binding site" evidence="6">
    <location>
        <position position="158"/>
    </location>
    <ligand>
        <name>Zn(2+)</name>
        <dbReference type="ChEBI" id="CHEBI:29105"/>
    </ligand>
</feature>
<comment type="function">
    <text evidence="7">Reversible hydration of carbon dioxide.</text>
</comment>
<protein>
    <recommendedName>
        <fullName evidence="2 7">Carbonic anhydrase</fullName>
        <ecNumber evidence="2 7">4.2.1.1</ecNumber>
    </recommendedName>
    <alternativeName>
        <fullName evidence="7">Carbonate dehydratase</fullName>
    </alternativeName>
</protein>
<dbReference type="STRING" id="452637.Oter_3303"/>
<dbReference type="Gene3D" id="3.40.1050.10">
    <property type="entry name" value="Carbonic anhydrase"/>
    <property type="match status" value="1"/>
</dbReference>
<evidence type="ECO:0000256" key="7">
    <source>
        <dbReference type="RuleBase" id="RU003956"/>
    </source>
</evidence>
<keyword evidence="6" id="KW-0479">Metal-binding</keyword>
<dbReference type="Proteomes" id="UP000007013">
    <property type="component" value="Chromosome"/>
</dbReference>
<evidence type="ECO:0000313" key="9">
    <source>
        <dbReference type="Proteomes" id="UP000007013"/>
    </source>
</evidence>
<comment type="similarity">
    <text evidence="1 7">Belongs to the beta-class carbonic anhydrase family.</text>
</comment>
<dbReference type="eggNOG" id="COG0288">
    <property type="taxonomic scope" value="Bacteria"/>
</dbReference>
<dbReference type="PROSITE" id="PS00704">
    <property type="entry name" value="PROK_CO2_ANHYDRASE_1"/>
    <property type="match status" value="1"/>
</dbReference>
<keyword evidence="3 6" id="KW-0862">Zinc</keyword>
<sequence>MHNEPTDRIHSVTSSKLQHSPKMKTARVWLGLSLGLLPCTNHWAADHMPHAHAVVSAETALARLKAGNQRYVETTTSEVLLTAARRAEIAQAQHPFAVIIACADSRVSPEIVFSQNLGDLFVIRSAGNLLDEHALGSVEYAVAHLGTKLVVVLGHERCGAVAAAIDSATAPGHIASLVQAIRPAVERCRTAPGPLADAVVAENARSVAARIRAEAVFGEAAGGVKIIHALYDLDTGLIAWPPE</sequence>
<dbReference type="PANTHER" id="PTHR11002:SF79">
    <property type="entry name" value="CARBONIC ANHYDRASE 2"/>
    <property type="match status" value="1"/>
</dbReference>
<dbReference type="EMBL" id="CP001032">
    <property type="protein sequence ID" value="ACB76582.1"/>
    <property type="molecule type" value="Genomic_DNA"/>
</dbReference>
<feature type="binding site" evidence="6">
    <location>
        <position position="104"/>
    </location>
    <ligand>
        <name>Zn(2+)</name>
        <dbReference type="ChEBI" id="CHEBI:29105"/>
    </ligand>
</feature>
<evidence type="ECO:0000256" key="3">
    <source>
        <dbReference type="ARBA" id="ARBA00022833"/>
    </source>
</evidence>
<dbReference type="KEGG" id="ote:Oter_3303"/>
<dbReference type="PANTHER" id="PTHR11002">
    <property type="entry name" value="CARBONIC ANHYDRASE"/>
    <property type="match status" value="1"/>
</dbReference>
<name>B1ZTC8_OPITP</name>
<organism evidence="8 9">
    <name type="scientific">Opitutus terrae (strain DSM 11246 / JCM 15787 / PB90-1)</name>
    <dbReference type="NCBI Taxonomy" id="452637"/>
    <lineage>
        <taxon>Bacteria</taxon>
        <taxon>Pseudomonadati</taxon>
        <taxon>Verrucomicrobiota</taxon>
        <taxon>Opitutia</taxon>
        <taxon>Opitutales</taxon>
        <taxon>Opitutaceae</taxon>
        <taxon>Opitutus</taxon>
    </lineage>
</organism>
<feature type="binding site" evidence="6">
    <location>
        <position position="155"/>
    </location>
    <ligand>
        <name>Zn(2+)</name>
        <dbReference type="ChEBI" id="CHEBI:29105"/>
    </ligand>
</feature>
<comment type="cofactor">
    <cofactor evidence="6">
        <name>Zn(2+)</name>
        <dbReference type="ChEBI" id="CHEBI:29105"/>
    </cofactor>
    <text evidence="6">Binds 1 zinc ion per subunit.</text>
</comment>